<dbReference type="SUPFAM" id="SSF52540">
    <property type="entry name" value="P-loop containing nucleoside triphosphate hydrolases"/>
    <property type="match status" value="1"/>
</dbReference>
<dbReference type="GO" id="GO:0005524">
    <property type="term" value="F:ATP binding"/>
    <property type="evidence" value="ECO:0007669"/>
    <property type="project" value="UniProtKB-KW"/>
</dbReference>
<keyword evidence="5" id="KW-1185">Reference proteome</keyword>
<dbReference type="Pfam" id="PF06745">
    <property type="entry name" value="ATPase"/>
    <property type="match status" value="1"/>
</dbReference>
<protein>
    <submittedName>
        <fullName evidence="4">KaiC domain-containing protein</fullName>
    </submittedName>
</protein>
<dbReference type="HOGENOM" id="CLU_023669_2_0_2"/>
<dbReference type="InterPro" id="IPR010624">
    <property type="entry name" value="KaiC_dom"/>
</dbReference>
<dbReference type="Gene3D" id="3.40.50.300">
    <property type="entry name" value="P-loop containing nucleotide triphosphate hydrolases"/>
    <property type="match status" value="1"/>
</dbReference>
<evidence type="ECO:0000256" key="1">
    <source>
        <dbReference type="ARBA" id="ARBA00022741"/>
    </source>
</evidence>
<dbReference type="KEGG" id="mbu:Mbur_0879"/>
<dbReference type="PANTHER" id="PTHR43637:SF2">
    <property type="entry name" value="PROTEIN GVPD 1"/>
    <property type="match status" value="1"/>
</dbReference>
<dbReference type="EMBL" id="CP000300">
    <property type="protein sequence ID" value="ABE51828.1"/>
    <property type="molecule type" value="Genomic_DNA"/>
</dbReference>
<keyword evidence="2" id="KW-0067">ATP-binding</keyword>
<dbReference type="InterPro" id="IPR014774">
    <property type="entry name" value="KaiC-like_dom"/>
</dbReference>
<dbReference type="PANTHER" id="PTHR43637">
    <property type="entry name" value="UPF0273 PROTEIN TM_0370"/>
    <property type="match status" value="1"/>
</dbReference>
<reference evidence="5" key="1">
    <citation type="journal article" date="2009" name="ISME J.">
        <title>The genome sequence of the psychrophilic archaeon, Methanococcoides burtonii: the role of genome evolution in cold adaptation.</title>
        <authorList>
            <person name="Allen M.A."/>
            <person name="Lauro F.M."/>
            <person name="Williams T.J."/>
            <person name="Burg D."/>
            <person name="Siddiqui K.S."/>
            <person name="De Francisci D."/>
            <person name="Chong K.W."/>
            <person name="Pilak O."/>
            <person name="Chew H.H."/>
            <person name="De Maere M.Z."/>
            <person name="Ting L."/>
            <person name="Katrib M."/>
            <person name="Ng C."/>
            <person name="Sowers K.R."/>
            <person name="Galperin M.Y."/>
            <person name="Anderson I.J."/>
            <person name="Ivanova N."/>
            <person name="Dalin E."/>
            <person name="Martinez M."/>
            <person name="Lapidus A."/>
            <person name="Hauser L."/>
            <person name="Land M."/>
            <person name="Thomas T."/>
            <person name="Cavicchioli R."/>
        </authorList>
    </citation>
    <scope>NUCLEOTIDE SEQUENCE [LARGE SCALE GENOMIC DNA]</scope>
    <source>
        <strain evidence="5">DSM 6242 / NBRC 107633 / OCM 468 / ACE-M</strain>
    </source>
</reference>
<name>Q12XJ8_METBU</name>
<accession>Q12XJ8</accession>
<evidence type="ECO:0000313" key="5">
    <source>
        <dbReference type="Proteomes" id="UP000001979"/>
    </source>
</evidence>
<dbReference type="Proteomes" id="UP000001979">
    <property type="component" value="Chromosome"/>
</dbReference>
<gene>
    <name evidence="4" type="ordered locus">Mbur_0879</name>
</gene>
<dbReference type="STRING" id="259564.Mbur_0879"/>
<dbReference type="PROSITE" id="PS51146">
    <property type="entry name" value="KAIC"/>
    <property type="match status" value="1"/>
</dbReference>
<dbReference type="GeneID" id="3996877"/>
<evidence type="ECO:0000259" key="3">
    <source>
        <dbReference type="PROSITE" id="PS51146"/>
    </source>
</evidence>
<dbReference type="InterPro" id="IPR027417">
    <property type="entry name" value="P-loop_NTPase"/>
</dbReference>
<dbReference type="AlphaFoldDB" id="Q12XJ8"/>
<evidence type="ECO:0000313" key="4">
    <source>
        <dbReference type="EMBL" id="ABE51828.1"/>
    </source>
</evidence>
<proteinExistence type="predicted"/>
<evidence type="ECO:0000256" key="2">
    <source>
        <dbReference type="ARBA" id="ARBA00022840"/>
    </source>
</evidence>
<keyword evidence="1" id="KW-0547">Nucleotide-binding</keyword>
<organism evidence="4 5">
    <name type="scientific">Methanococcoides burtonii (strain DSM 6242 / NBRC 107633 / OCM 468 / ACE-M)</name>
    <dbReference type="NCBI Taxonomy" id="259564"/>
    <lineage>
        <taxon>Archaea</taxon>
        <taxon>Methanobacteriati</taxon>
        <taxon>Methanobacteriota</taxon>
        <taxon>Stenosarchaea group</taxon>
        <taxon>Methanomicrobia</taxon>
        <taxon>Methanosarcinales</taxon>
        <taxon>Methanosarcinaceae</taxon>
        <taxon>Methanococcoides</taxon>
    </lineage>
</organism>
<sequence>MERISTGIKYLDDKLDGGYPKGKGILITGVPGSGKTIFGLHALDQGCIDGKKCVMVATEESPEDILVQAEMLGLDLKSHMDNGNLEILRVLEQRTRDIAQASEMIKGFSIREINMIGIIDLIPDDTEFVVIDNIGVFAIGMEPKEFRDKFDVLNLLISQKNFTTLLVMDEASYNLTHRIADYSTYGCLKISIKENPYTGNMERYLLITKMRSTNISLDANRYDITSQGIEFHGGGSGNV</sequence>
<dbReference type="RefSeq" id="WP_011498981.1">
    <property type="nucleotide sequence ID" value="NC_007955.1"/>
</dbReference>
<feature type="domain" description="KaiC" evidence="3">
    <location>
        <begin position="2"/>
        <end position="239"/>
    </location>
</feature>
<dbReference type="OrthoDB" id="27015at2157"/>
<dbReference type="PRINTS" id="PR01874">
    <property type="entry name" value="DNAREPAIRADA"/>
</dbReference>